<dbReference type="AlphaFoldDB" id="A0A1B8QL99"/>
<sequence>MDITKYNRGVKQVESYLDTTKKNTGQCWKGGNYNTIQHFTAQMPKIITLGENIYNITMLSDISSQGPVFSGLIFYKADKKARPNNRKKN</sequence>
<dbReference type="EMBL" id="LXTW01000015">
    <property type="protein sequence ID" value="OBX84514.1"/>
    <property type="molecule type" value="Genomic_DNA"/>
</dbReference>
<dbReference type="Proteomes" id="UP000092575">
    <property type="component" value="Unassembled WGS sequence"/>
</dbReference>
<evidence type="ECO:0000313" key="1">
    <source>
        <dbReference type="EMBL" id="OBX84514.1"/>
    </source>
</evidence>
<protein>
    <submittedName>
        <fullName evidence="1">Uncharacterized protein</fullName>
    </submittedName>
</protein>
<dbReference type="STRING" id="478.A7456_10590"/>
<reference evidence="1 2" key="1">
    <citation type="submission" date="2016-05" db="EMBL/GenBank/DDBJ databases">
        <title>Draft genome sequence of Moraxella nonliquefaciens CCUG 348T.</title>
        <authorList>
            <person name="Salva-Serra F."/>
            <person name="Engstrom-Jakobsson H."/>
            <person name="Thorell K."/>
            <person name="Gonzales-Siles L."/>
            <person name="Karlsson R."/>
            <person name="Boulund F."/>
            <person name="Engstrand L."/>
            <person name="Kristiansson E."/>
            <person name="Moore E."/>
        </authorList>
    </citation>
    <scope>NUCLEOTIDE SEQUENCE [LARGE SCALE GENOMIC DNA]</scope>
    <source>
        <strain evidence="1 2">CCUG 348</strain>
    </source>
</reference>
<proteinExistence type="predicted"/>
<gene>
    <name evidence="1" type="ORF">A7456_10590</name>
</gene>
<evidence type="ECO:0000313" key="2">
    <source>
        <dbReference type="Proteomes" id="UP000092575"/>
    </source>
</evidence>
<comment type="caution">
    <text evidence="1">The sequence shown here is derived from an EMBL/GenBank/DDBJ whole genome shotgun (WGS) entry which is preliminary data.</text>
</comment>
<accession>A0A1B8QL99</accession>
<organism evidence="1 2">
    <name type="scientific">Moraxella nonliquefaciens</name>
    <dbReference type="NCBI Taxonomy" id="478"/>
    <lineage>
        <taxon>Bacteria</taxon>
        <taxon>Pseudomonadati</taxon>
        <taxon>Pseudomonadota</taxon>
        <taxon>Gammaproteobacteria</taxon>
        <taxon>Moraxellales</taxon>
        <taxon>Moraxellaceae</taxon>
        <taxon>Moraxella</taxon>
    </lineage>
</organism>
<name>A0A1B8QL99_MORNO</name>